<comment type="caution">
    <text evidence="4">The sequence shown here is derived from an EMBL/GenBank/DDBJ whole genome shotgun (WGS) entry which is preliminary data.</text>
</comment>
<comment type="similarity">
    <text evidence="1">Belongs to the LTN1 family.</text>
</comment>
<dbReference type="GO" id="GO:1990116">
    <property type="term" value="P:ribosome-associated ubiquitin-dependent protein catabolic process"/>
    <property type="evidence" value="ECO:0007669"/>
    <property type="project" value="UniProtKB-UniRule"/>
</dbReference>
<evidence type="ECO:0000256" key="1">
    <source>
        <dbReference type="RuleBase" id="RU367090"/>
    </source>
</evidence>
<feature type="domain" description="E3 ubiquitin-protein ligase listerin HEAT repeat region" evidence="2">
    <location>
        <begin position="11"/>
        <end position="62"/>
    </location>
</feature>
<dbReference type="Proteomes" id="UP000324748">
    <property type="component" value="Unassembled WGS sequence"/>
</dbReference>
<comment type="subunit">
    <text evidence="1">Component of the ribosome quality control complex (RQC).</text>
</comment>
<dbReference type="UniPathway" id="UPA00143"/>
<dbReference type="EC" id="2.3.2.27" evidence="1"/>
<sequence>MESTRLRPIPLAAYVYFLALRAVPSQIRSWWEECRNKQLSTTIVSFISRQFSPILISQELGKFKEPSTLQSLTDENLAIKVSPVIKEVKVTYTVDEESMEIVIRIPSDYPLQPVEVLDIRKVGIPDTTWRAWLLVVQQSIANHNGSIADAIGLFKKNISLHFEGVEACASESCLLPLTLNNPKDKEVANAWYGFDIVCYAIISVVDRSLPSKACRTCRNRFHPSCLYKMKTTFYNWD</sequence>
<dbReference type="GO" id="GO:0043023">
    <property type="term" value="F:ribosomal large subunit binding"/>
    <property type="evidence" value="ECO:0007669"/>
    <property type="project" value="TreeGrafter"/>
</dbReference>
<dbReference type="GO" id="GO:0072344">
    <property type="term" value="P:rescue of stalled ribosome"/>
    <property type="evidence" value="ECO:0007669"/>
    <property type="project" value="UniProtKB-UniRule"/>
</dbReference>
<proteinExistence type="inferred from homology"/>
<evidence type="ECO:0000313" key="5">
    <source>
        <dbReference type="Proteomes" id="UP000324748"/>
    </source>
</evidence>
<evidence type="ECO:0000313" key="4">
    <source>
        <dbReference type="EMBL" id="KAA1104846.1"/>
    </source>
</evidence>
<keyword evidence="1" id="KW-0808">Transferase</keyword>
<gene>
    <name evidence="4" type="ORF">PGT21_032828</name>
</gene>
<dbReference type="GO" id="GO:0016567">
    <property type="term" value="P:protein ubiquitination"/>
    <property type="evidence" value="ECO:0007669"/>
    <property type="project" value="UniProtKB-UniPathway"/>
</dbReference>
<dbReference type="InterPro" id="IPR054478">
    <property type="entry name" value="LTN1_UBC"/>
</dbReference>
<accession>A0A5B0PV39</accession>
<keyword evidence="1" id="KW-0479">Metal-binding</keyword>
<dbReference type="PANTHER" id="PTHR12389">
    <property type="entry name" value="ZINC FINGER PROTEIN 294"/>
    <property type="match status" value="1"/>
</dbReference>
<dbReference type="EMBL" id="VSWC01000041">
    <property type="protein sequence ID" value="KAA1104846.1"/>
    <property type="molecule type" value="Genomic_DNA"/>
</dbReference>
<dbReference type="GO" id="GO:0005829">
    <property type="term" value="C:cytosol"/>
    <property type="evidence" value="ECO:0007669"/>
    <property type="project" value="UniProtKB-UniRule"/>
</dbReference>
<organism evidence="4 5">
    <name type="scientific">Puccinia graminis f. sp. tritici</name>
    <dbReference type="NCBI Taxonomy" id="56615"/>
    <lineage>
        <taxon>Eukaryota</taxon>
        <taxon>Fungi</taxon>
        <taxon>Dikarya</taxon>
        <taxon>Basidiomycota</taxon>
        <taxon>Pucciniomycotina</taxon>
        <taxon>Pucciniomycetes</taxon>
        <taxon>Pucciniales</taxon>
        <taxon>Pucciniaceae</taxon>
        <taxon>Puccinia</taxon>
    </lineage>
</organism>
<reference evidence="4 5" key="1">
    <citation type="submission" date="2019-05" db="EMBL/GenBank/DDBJ databases">
        <title>Emergence of the Ug99 lineage of the wheat stem rust pathogen through somatic hybridization.</title>
        <authorList>
            <person name="Li F."/>
            <person name="Upadhyaya N.M."/>
            <person name="Sperschneider J."/>
            <person name="Matny O."/>
            <person name="Nguyen-Phuc H."/>
            <person name="Mago R."/>
            <person name="Raley C."/>
            <person name="Miller M.E."/>
            <person name="Silverstein K.A.T."/>
            <person name="Henningsen E."/>
            <person name="Hirsch C.D."/>
            <person name="Visser B."/>
            <person name="Pretorius Z.A."/>
            <person name="Steffenson B.J."/>
            <person name="Schwessinger B."/>
            <person name="Dodds P.N."/>
            <person name="Figueroa M."/>
        </authorList>
    </citation>
    <scope>NUCLEOTIDE SEQUENCE [LARGE SCALE GENOMIC DNA]</scope>
    <source>
        <strain evidence="4">21-0</strain>
    </source>
</reference>
<keyword evidence="5" id="KW-1185">Reference proteome</keyword>
<dbReference type="GO" id="GO:0061630">
    <property type="term" value="F:ubiquitin protein ligase activity"/>
    <property type="evidence" value="ECO:0007669"/>
    <property type="project" value="UniProtKB-UniRule"/>
</dbReference>
<dbReference type="Pfam" id="PF22999">
    <property type="entry name" value="LTN1_E3_ligase_6th"/>
    <property type="match status" value="1"/>
</dbReference>
<comment type="pathway">
    <text evidence="1">Protein modification; protein ubiquitination.</text>
</comment>
<comment type="function">
    <text evidence="1">E3 ubiquitin-protein ligase. Component of the ribosome quality control complex (RQC), a ribosome-associated complex that mediates ubiquitination and extraction of incompletely synthesized nascent chains for proteasomal degradation.</text>
</comment>
<keyword evidence="1" id="KW-0863">Zinc-finger</keyword>
<dbReference type="GO" id="GO:0008270">
    <property type="term" value="F:zinc ion binding"/>
    <property type="evidence" value="ECO:0007669"/>
    <property type="project" value="UniProtKB-KW"/>
</dbReference>
<dbReference type="AlphaFoldDB" id="A0A5B0PV39"/>
<dbReference type="Pfam" id="PF23009">
    <property type="entry name" value="UBC_like"/>
    <property type="match status" value="1"/>
</dbReference>
<dbReference type="InterPro" id="IPR039795">
    <property type="entry name" value="LTN1/Rkr1"/>
</dbReference>
<comment type="catalytic activity">
    <reaction evidence="1">
        <text>S-ubiquitinyl-[E2 ubiquitin-conjugating enzyme]-L-cysteine + [acceptor protein]-L-lysine = [E2 ubiquitin-conjugating enzyme]-L-cysteine + N(6)-ubiquitinyl-[acceptor protein]-L-lysine.</text>
        <dbReference type="EC" id="2.3.2.27"/>
    </reaction>
</comment>
<name>A0A5B0PV39_PUCGR</name>
<keyword evidence="1" id="KW-0833">Ubl conjugation pathway</keyword>
<keyword evidence="1" id="KW-0862">Zinc</keyword>
<dbReference type="OrthoDB" id="6108at2759"/>
<feature type="domain" description="E3 ubiquitin-protein ligase listerin ubiquitin conjugating" evidence="3">
    <location>
        <begin position="78"/>
        <end position="159"/>
    </location>
</feature>
<evidence type="ECO:0000259" key="3">
    <source>
        <dbReference type="Pfam" id="PF23009"/>
    </source>
</evidence>
<dbReference type="GO" id="GO:1990112">
    <property type="term" value="C:RQC complex"/>
    <property type="evidence" value="ECO:0007669"/>
    <property type="project" value="UniProtKB-UniRule"/>
</dbReference>
<dbReference type="InterPro" id="IPR054477">
    <property type="entry name" value="LTN1_E3_ligase_6th"/>
</dbReference>
<dbReference type="PANTHER" id="PTHR12389:SF0">
    <property type="entry name" value="E3 UBIQUITIN-PROTEIN LIGASE LISTERIN"/>
    <property type="match status" value="1"/>
</dbReference>
<evidence type="ECO:0000259" key="2">
    <source>
        <dbReference type="Pfam" id="PF22999"/>
    </source>
</evidence>
<protein>
    <recommendedName>
        <fullName evidence="1">E3 ubiquitin-protein ligase listerin</fullName>
        <ecNumber evidence="1">2.3.2.27</ecNumber>
    </recommendedName>
    <alternativeName>
        <fullName evidence="1">RING-type E3 ubiquitin transferase listerin</fullName>
    </alternativeName>
</protein>